<comment type="caution">
    <text evidence="1">The sequence shown here is derived from an EMBL/GenBank/DDBJ whole genome shotgun (WGS) entry which is preliminary data.</text>
</comment>
<name>A0ABD2I6V4_HETSC</name>
<keyword evidence="2" id="KW-1185">Reference proteome</keyword>
<sequence>MSTFSTRPSKLTEIGEIVQSVEEIAKNELSKIVFRCVPSPLRQCLWCMQSNRRRSVTATLNIATAQSVGRFECRRNLCRGDSANLIICRCRRNCQKRRTSETLFRCVLSPLRRLTSASAKMDAFFCLVLTRERLKRFALCSVAITPVTSASAKKPSAAVSPRHRVLGDPNAVAICAVPFQNMSRTLLALNNYTVLRVTSSKCLLSVEEIARSVERLKLFALCSVAITRVTSASAKKSSVVV</sequence>
<evidence type="ECO:0000313" key="2">
    <source>
        <dbReference type="Proteomes" id="UP001620645"/>
    </source>
</evidence>
<proteinExistence type="predicted"/>
<accession>A0ABD2I6V4</accession>
<dbReference type="AlphaFoldDB" id="A0ABD2I6V4"/>
<protein>
    <submittedName>
        <fullName evidence="1">Uncharacterized protein</fullName>
    </submittedName>
</protein>
<dbReference type="EMBL" id="JBICCN010000356">
    <property type="protein sequence ID" value="KAL3074802.1"/>
    <property type="molecule type" value="Genomic_DNA"/>
</dbReference>
<reference evidence="1 2" key="1">
    <citation type="submission" date="2024-10" db="EMBL/GenBank/DDBJ databases">
        <authorList>
            <person name="Kim D."/>
        </authorList>
    </citation>
    <scope>NUCLEOTIDE SEQUENCE [LARGE SCALE GENOMIC DNA]</scope>
    <source>
        <strain evidence="1">Taebaek</strain>
    </source>
</reference>
<dbReference type="Proteomes" id="UP001620645">
    <property type="component" value="Unassembled WGS sequence"/>
</dbReference>
<gene>
    <name evidence="1" type="ORF">niasHS_014247</name>
</gene>
<evidence type="ECO:0000313" key="1">
    <source>
        <dbReference type="EMBL" id="KAL3074802.1"/>
    </source>
</evidence>
<organism evidence="1 2">
    <name type="scientific">Heterodera schachtii</name>
    <name type="common">Sugarbeet cyst nematode worm</name>
    <name type="synonym">Tylenchus schachtii</name>
    <dbReference type="NCBI Taxonomy" id="97005"/>
    <lineage>
        <taxon>Eukaryota</taxon>
        <taxon>Metazoa</taxon>
        <taxon>Ecdysozoa</taxon>
        <taxon>Nematoda</taxon>
        <taxon>Chromadorea</taxon>
        <taxon>Rhabditida</taxon>
        <taxon>Tylenchina</taxon>
        <taxon>Tylenchomorpha</taxon>
        <taxon>Tylenchoidea</taxon>
        <taxon>Heteroderidae</taxon>
        <taxon>Heteroderinae</taxon>
        <taxon>Heterodera</taxon>
    </lineage>
</organism>